<reference evidence="8 9" key="1">
    <citation type="submission" date="2018-07" db="EMBL/GenBank/DDBJ databases">
        <title>Genome sequence of Roseomonas fauriae ATCC 49958.</title>
        <authorList>
            <person name="Sant'Anna F.H."/>
            <person name="Baldani J.I."/>
            <person name="Zilli J.E."/>
            <person name="Reis V.M."/>
            <person name="Hartmann A."/>
            <person name="Cruz L."/>
            <person name="de Souza E.M."/>
            <person name="de Oliveira Pedrosa F."/>
            <person name="Passaglia L.M.P."/>
        </authorList>
    </citation>
    <scope>NUCLEOTIDE SEQUENCE [LARGE SCALE GENOMIC DNA]</scope>
    <source>
        <strain evidence="8 9">ATCC 49958</strain>
    </source>
</reference>
<comment type="subcellular location">
    <subcellularLocation>
        <location evidence="1">Membrane</location>
        <topology evidence="1">Multi-pass membrane protein</topology>
    </subcellularLocation>
</comment>
<dbReference type="PANTHER" id="PTHR32322:SF2">
    <property type="entry name" value="EAMA DOMAIN-CONTAINING PROTEIN"/>
    <property type="match status" value="1"/>
</dbReference>
<feature type="transmembrane region" description="Helical" evidence="6">
    <location>
        <begin position="214"/>
        <end position="234"/>
    </location>
</feature>
<proteinExistence type="inferred from homology"/>
<dbReference type="EMBL" id="QOKV01000003">
    <property type="protein sequence ID" value="KAA0687020.1"/>
    <property type="molecule type" value="Genomic_DNA"/>
</dbReference>
<gene>
    <name evidence="8" type="ORF">DS837_07245</name>
</gene>
<dbReference type="AlphaFoldDB" id="A0A6L3B486"/>
<dbReference type="GO" id="GO:0016020">
    <property type="term" value="C:membrane"/>
    <property type="evidence" value="ECO:0007669"/>
    <property type="project" value="UniProtKB-SubCell"/>
</dbReference>
<dbReference type="InterPro" id="IPR050638">
    <property type="entry name" value="AA-Vitamin_Transporters"/>
</dbReference>
<feature type="transmembrane region" description="Helical" evidence="6">
    <location>
        <begin position="158"/>
        <end position="177"/>
    </location>
</feature>
<evidence type="ECO:0000256" key="4">
    <source>
        <dbReference type="ARBA" id="ARBA00022989"/>
    </source>
</evidence>
<feature type="transmembrane region" description="Helical" evidence="6">
    <location>
        <begin position="131"/>
        <end position="152"/>
    </location>
</feature>
<feature type="transmembrane region" description="Helical" evidence="6">
    <location>
        <begin position="189"/>
        <end position="208"/>
    </location>
</feature>
<dbReference type="InterPro" id="IPR037185">
    <property type="entry name" value="EmrE-like"/>
</dbReference>
<feature type="domain" description="EamA" evidence="7">
    <location>
        <begin position="73"/>
        <end position="203"/>
    </location>
</feature>
<sequence length="358" mass="37370">MRPPAKPICRWSVSPRTVPSRWSRPSTRPSRTIWRTAGAAAPGPRRSDIAYLTLTSQPSTVPPTSRGAESLALLLLVGGLIGVIFPVTKIAQAAGVPPLPWAFSMMLGAGVILAGLARVKGQAMPLTGRYLRYFAVSGLLSMALPNVVLFFVMPWLGAGLSAVVYTLPPILTLLMAVAVRIETPDRGRVAGILLGFVGALMIVGPRGSLPSPDLAGWMALAFVMPLSVAAGNVYRTVAWPPGSQPVALAAGTMLGGAGWVLLALLATGAVAELPALGRAPGLALLQIAVTALTYVLYFRLQVVAGPVYLSQIGYVATSVGLGTGTLLFGERYSPWVWGGAAVIVLGVLLVSFGRRFAR</sequence>
<evidence type="ECO:0000313" key="8">
    <source>
        <dbReference type="EMBL" id="KAA0687020.1"/>
    </source>
</evidence>
<evidence type="ECO:0000256" key="5">
    <source>
        <dbReference type="ARBA" id="ARBA00023136"/>
    </source>
</evidence>
<feature type="transmembrane region" description="Helical" evidence="6">
    <location>
        <begin position="335"/>
        <end position="353"/>
    </location>
</feature>
<comment type="caution">
    <text evidence="8">The sequence shown here is derived from an EMBL/GenBank/DDBJ whole genome shotgun (WGS) entry which is preliminary data.</text>
</comment>
<feature type="transmembrane region" description="Helical" evidence="6">
    <location>
        <begin position="282"/>
        <end position="300"/>
    </location>
</feature>
<dbReference type="InterPro" id="IPR000620">
    <property type="entry name" value="EamA_dom"/>
</dbReference>
<feature type="transmembrane region" description="Helical" evidence="6">
    <location>
        <begin position="99"/>
        <end position="119"/>
    </location>
</feature>
<feature type="transmembrane region" description="Helical" evidence="6">
    <location>
        <begin position="246"/>
        <end position="270"/>
    </location>
</feature>
<evidence type="ECO:0000256" key="1">
    <source>
        <dbReference type="ARBA" id="ARBA00004141"/>
    </source>
</evidence>
<comment type="similarity">
    <text evidence="2">Belongs to the EamA transporter family.</text>
</comment>
<dbReference type="Proteomes" id="UP000476837">
    <property type="component" value="Unassembled WGS sequence"/>
</dbReference>
<evidence type="ECO:0000259" key="7">
    <source>
        <dbReference type="Pfam" id="PF00892"/>
    </source>
</evidence>
<accession>A0A6L3B486</accession>
<dbReference type="Pfam" id="PF00892">
    <property type="entry name" value="EamA"/>
    <property type="match status" value="1"/>
</dbReference>
<name>A0A6L3B486_AZOBR</name>
<protein>
    <submittedName>
        <fullName evidence="8">DMT family transporter</fullName>
    </submittedName>
</protein>
<evidence type="ECO:0000256" key="2">
    <source>
        <dbReference type="ARBA" id="ARBA00007362"/>
    </source>
</evidence>
<keyword evidence="3 6" id="KW-0812">Transmembrane</keyword>
<feature type="transmembrane region" description="Helical" evidence="6">
    <location>
        <begin position="312"/>
        <end position="329"/>
    </location>
</feature>
<keyword evidence="5 6" id="KW-0472">Membrane</keyword>
<organism evidence="8 9">
    <name type="scientific">Azospirillum brasilense</name>
    <dbReference type="NCBI Taxonomy" id="192"/>
    <lineage>
        <taxon>Bacteria</taxon>
        <taxon>Pseudomonadati</taxon>
        <taxon>Pseudomonadota</taxon>
        <taxon>Alphaproteobacteria</taxon>
        <taxon>Rhodospirillales</taxon>
        <taxon>Azospirillaceae</taxon>
        <taxon>Azospirillum</taxon>
    </lineage>
</organism>
<dbReference type="PANTHER" id="PTHR32322">
    <property type="entry name" value="INNER MEMBRANE TRANSPORTER"/>
    <property type="match status" value="1"/>
</dbReference>
<evidence type="ECO:0000313" key="9">
    <source>
        <dbReference type="Proteomes" id="UP000476837"/>
    </source>
</evidence>
<evidence type="ECO:0000256" key="3">
    <source>
        <dbReference type="ARBA" id="ARBA00022692"/>
    </source>
</evidence>
<feature type="transmembrane region" description="Helical" evidence="6">
    <location>
        <begin position="71"/>
        <end position="87"/>
    </location>
</feature>
<evidence type="ECO:0000256" key="6">
    <source>
        <dbReference type="SAM" id="Phobius"/>
    </source>
</evidence>
<dbReference type="SUPFAM" id="SSF103481">
    <property type="entry name" value="Multidrug resistance efflux transporter EmrE"/>
    <property type="match status" value="2"/>
</dbReference>
<keyword evidence="4 6" id="KW-1133">Transmembrane helix</keyword>